<dbReference type="AlphaFoldDB" id="A0A3P5XB75"/>
<dbReference type="InterPro" id="IPR043128">
    <property type="entry name" value="Rev_trsase/Diguanyl_cyclase"/>
</dbReference>
<dbReference type="GO" id="GO:0005886">
    <property type="term" value="C:plasma membrane"/>
    <property type="evidence" value="ECO:0007669"/>
    <property type="project" value="TreeGrafter"/>
</dbReference>
<protein>
    <recommendedName>
        <fullName evidence="1">diguanylate cyclase</fullName>
        <ecNumber evidence="1">2.7.7.65</ecNumber>
    </recommendedName>
</protein>
<dbReference type="NCBIfam" id="TIGR00254">
    <property type="entry name" value="GGDEF"/>
    <property type="match status" value="1"/>
</dbReference>
<dbReference type="Gene3D" id="3.30.450.260">
    <property type="entry name" value="Haem NO binding associated domain"/>
    <property type="match status" value="1"/>
</dbReference>
<dbReference type="Gene3D" id="3.30.70.270">
    <property type="match status" value="1"/>
</dbReference>
<organism evidence="5 6">
    <name type="scientific">Pseudogemmobacter humi</name>
    <dbReference type="NCBI Taxonomy" id="2483812"/>
    <lineage>
        <taxon>Bacteria</taxon>
        <taxon>Pseudomonadati</taxon>
        <taxon>Pseudomonadota</taxon>
        <taxon>Alphaproteobacteria</taxon>
        <taxon>Rhodobacterales</taxon>
        <taxon>Paracoccaceae</taxon>
        <taxon>Pseudogemmobacter</taxon>
    </lineage>
</organism>
<dbReference type="InterPro" id="IPR000160">
    <property type="entry name" value="GGDEF_dom"/>
</dbReference>
<evidence type="ECO:0000256" key="1">
    <source>
        <dbReference type="ARBA" id="ARBA00012528"/>
    </source>
</evidence>
<evidence type="ECO:0000256" key="3">
    <source>
        <dbReference type="SAM" id="MobiDB-lite"/>
    </source>
</evidence>
<keyword evidence="5" id="KW-0808">Transferase</keyword>
<keyword evidence="6" id="KW-1185">Reference proteome</keyword>
<keyword evidence="5" id="KW-0548">Nucleotidyltransferase</keyword>
<dbReference type="InterPro" id="IPR050469">
    <property type="entry name" value="Diguanylate_Cyclase"/>
</dbReference>
<dbReference type="InterPro" id="IPR042463">
    <property type="entry name" value="HNOB_dom_associated_sf"/>
</dbReference>
<dbReference type="RefSeq" id="WP_233352193.1">
    <property type="nucleotide sequence ID" value="NZ_UXAW01000070.1"/>
</dbReference>
<evidence type="ECO:0000256" key="2">
    <source>
        <dbReference type="ARBA" id="ARBA00034247"/>
    </source>
</evidence>
<dbReference type="Proteomes" id="UP000277498">
    <property type="component" value="Unassembled WGS sequence"/>
</dbReference>
<dbReference type="CDD" id="cd01949">
    <property type="entry name" value="GGDEF"/>
    <property type="match status" value="1"/>
</dbReference>
<gene>
    <name evidence="5" type="primary">yedQ</name>
    <name evidence="5" type="ORF">XINFAN_02136</name>
</gene>
<dbReference type="GO" id="GO:1902201">
    <property type="term" value="P:negative regulation of bacterial-type flagellum-dependent cell motility"/>
    <property type="evidence" value="ECO:0007669"/>
    <property type="project" value="TreeGrafter"/>
</dbReference>
<feature type="domain" description="GGDEF" evidence="4">
    <location>
        <begin position="201"/>
        <end position="335"/>
    </location>
</feature>
<dbReference type="GO" id="GO:0052621">
    <property type="term" value="F:diguanylate cyclase activity"/>
    <property type="evidence" value="ECO:0007669"/>
    <property type="project" value="UniProtKB-EC"/>
</dbReference>
<dbReference type="SUPFAM" id="SSF55073">
    <property type="entry name" value="Nucleotide cyclase"/>
    <property type="match status" value="1"/>
</dbReference>
<feature type="region of interest" description="Disordered" evidence="3">
    <location>
        <begin position="337"/>
        <end position="359"/>
    </location>
</feature>
<dbReference type="Pfam" id="PF00990">
    <property type="entry name" value="GGDEF"/>
    <property type="match status" value="1"/>
</dbReference>
<evidence type="ECO:0000313" key="5">
    <source>
        <dbReference type="EMBL" id="VDC28552.1"/>
    </source>
</evidence>
<dbReference type="EMBL" id="UXAW01000070">
    <property type="protein sequence ID" value="VDC28552.1"/>
    <property type="molecule type" value="Genomic_DNA"/>
</dbReference>
<sequence length="359" mass="38277">MGHEPSPPRAEQEAGLALDPAMLARLMPMHLILSGDGTIRAAGPLIRRMFPGTEIRGRSLFSLFALRGPSQITCVAGLIARDGQKFRMVPQGGGLRLRGVAVPLARDAGVLVNLTFGIDIMRAVDQLDLTDTDFAATDMTMELLYLAEANALVMGEMRALSRRLEGARRQAEDEALTDPLTGLRNRRACDAFLAGLCREGTAFALLHLDLDFFKQVNDHHGHAAGDQVLTAVAAILRGQTRTRDCVARVGGDEFIAVLPELTNETRLRALAQEVVGQISRPVPYRDTLCRVSASVGMVTVPPGLYPDPAQVLADADAALYAAKGAGRGRVAWAQDLGLGPGAGRSRGGNADEAGLDARE</sequence>
<proteinExistence type="predicted"/>
<dbReference type="SMART" id="SM00267">
    <property type="entry name" value="GGDEF"/>
    <property type="match status" value="1"/>
</dbReference>
<dbReference type="PANTHER" id="PTHR45138:SF9">
    <property type="entry name" value="DIGUANYLATE CYCLASE DGCM-RELATED"/>
    <property type="match status" value="1"/>
</dbReference>
<evidence type="ECO:0000313" key="6">
    <source>
        <dbReference type="Proteomes" id="UP000277498"/>
    </source>
</evidence>
<dbReference type="InterPro" id="IPR029787">
    <property type="entry name" value="Nucleotide_cyclase"/>
</dbReference>
<evidence type="ECO:0000259" key="4">
    <source>
        <dbReference type="PROSITE" id="PS50887"/>
    </source>
</evidence>
<reference evidence="5 6" key="1">
    <citation type="submission" date="2018-11" db="EMBL/GenBank/DDBJ databases">
        <authorList>
            <person name="Criscuolo A."/>
        </authorList>
    </citation>
    <scope>NUCLEOTIDE SEQUENCE [LARGE SCALE GENOMIC DNA]</scope>
    <source>
        <strain evidence="5">ACIP111625</strain>
    </source>
</reference>
<dbReference type="EC" id="2.7.7.65" evidence="1"/>
<dbReference type="GO" id="GO:0043709">
    <property type="term" value="P:cell adhesion involved in single-species biofilm formation"/>
    <property type="evidence" value="ECO:0007669"/>
    <property type="project" value="TreeGrafter"/>
</dbReference>
<dbReference type="PROSITE" id="PS50887">
    <property type="entry name" value="GGDEF"/>
    <property type="match status" value="1"/>
</dbReference>
<accession>A0A3P5XB75</accession>
<comment type="catalytic activity">
    <reaction evidence="2">
        <text>2 GTP = 3',3'-c-di-GMP + 2 diphosphate</text>
        <dbReference type="Rhea" id="RHEA:24898"/>
        <dbReference type="ChEBI" id="CHEBI:33019"/>
        <dbReference type="ChEBI" id="CHEBI:37565"/>
        <dbReference type="ChEBI" id="CHEBI:58805"/>
        <dbReference type="EC" id="2.7.7.65"/>
    </reaction>
</comment>
<dbReference type="PANTHER" id="PTHR45138">
    <property type="entry name" value="REGULATORY COMPONENTS OF SENSORY TRANSDUCTION SYSTEM"/>
    <property type="match status" value="1"/>
</dbReference>
<name>A0A3P5XB75_9RHOB</name>